<keyword evidence="1 2" id="KW-0129">CBS domain</keyword>
<sequence length="138" mass="14650">MSSMLVKDVMTADVVIVSPETSVYAAAKLMAEEEVGSLVVTVGEKPVGVLTERDVVRRVVAAGLSPRRTSVKDVMTSPVVVVGENTTLEEAVAIMASNHVRRLLVVRGEKLVGIVTVTDIVRALGEESAKATPAILRR</sequence>
<feature type="domain" description="CBS" evidence="3">
    <location>
        <begin position="10"/>
        <end position="67"/>
    </location>
</feature>
<evidence type="ECO:0000256" key="1">
    <source>
        <dbReference type="ARBA" id="ARBA00023122"/>
    </source>
</evidence>
<feature type="domain" description="CBS" evidence="3">
    <location>
        <begin position="75"/>
        <end position="130"/>
    </location>
</feature>
<dbReference type="PANTHER" id="PTHR43080:SF2">
    <property type="entry name" value="CBS DOMAIN-CONTAINING PROTEIN"/>
    <property type="match status" value="1"/>
</dbReference>
<comment type="caution">
    <text evidence="5">The sequence shown here is derived from an EMBL/GenBank/DDBJ whole genome shotgun (WGS) entry which is preliminary data.</text>
</comment>
<dbReference type="PROSITE" id="PS51371">
    <property type="entry name" value="CBS"/>
    <property type="match status" value="2"/>
</dbReference>
<dbReference type="InterPro" id="IPR046342">
    <property type="entry name" value="CBS_dom_sf"/>
</dbReference>
<dbReference type="Gene3D" id="3.10.580.10">
    <property type="entry name" value="CBS-domain"/>
    <property type="match status" value="1"/>
</dbReference>
<reference evidence="5" key="1">
    <citation type="journal article" date="2020" name="mSystems">
        <title>Genome- and Community-Level Interaction Insights into Carbon Utilization and Element Cycling Functions of Hydrothermarchaeota in Hydrothermal Sediment.</title>
        <authorList>
            <person name="Zhou Z."/>
            <person name="Liu Y."/>
            <person name="Xu W."/>
            <person name="Pan J."/>
            <person name="Luo Z.H."/>
            <person name="Li M."/>
        </authorList>
    </citation>
    <scope>NUCLEOTIDE SEQUENCE [LARGE SCALE GENOMIC DNA]</scope>
    <source>
        <strain evidence="5">SpSt-613</strain>
        <strain evidence="4">SpSt-669</strain>
    </source>
</reference>
<dbReference type="InterPro" id="IPR000644">
    <property type="entry name" value="CBS_dom"/>
</dbReference>
<dbReference type="SUPFAM" id="SSF54631">
    <property type="entry name" value="CBS-domain pair"/>
    <property type="match status" value="1"/>
</dbReference>
<organism evidence="5">
    <name type="scientific">Caldiarchaeum subterraneum</name>
    <dbReference type="NCBI Taxonomy" id="311458"/>
    <lineage>
        <taxon>Archaea</taxon>
        <taxon>Nitrososphaerota</taxon>
        <taxon>Candidatus Caldarchaeales</taxon>
        <taxon>Candidatus Caldarchaeaceae</taxon>
        <taxon>Candidatus Caldarchaeum</taxon>
    </lineage>
</organism>
<evidence type="ECO:0000259" key="3">
    <source>
        <dbReference type="PROSITE" id="PS51371"/>
    </source>
</evidence>
<dbReference type="PANTHER" id="PTHR43080">
    <property type="entry name" value="CBS DOMAIN-CONTAINING PROTEIN CBSX3, MITOCHONDRIAL"/>
    <property type="match status" value="1"/>
</dbReference>
<proteinExistence type="predicted"/>
<dbReference type="AlphaFoldDB" id="A0A7C4E2V5"/>
<accession>A0A7C4E2V5</accession>
<dbReference type="InterPro" id="IPR051257">
    <property type="entry name" value="Diverse_CBS-Domain"/>
</dbReference>
<evidence type="ECO:0000256" key="2">
    <source>
        <dbReference type="PROSITE-ProRule" id="PRU00703"/>
    </source>
</evidence>
<dbReference type="EMBL" id="DTCM01000064">
    <property type="protein sequence ID" value="HGL40999.1"/>
    <property type="molecule type" value="Genomic_DNA"/>
</dbReference>
<dbReference type="SMART" id="SM00116">
    <property type="entry name" value="CBS"/>
    <property type="match status" value="2"/>
</dbReference>
<name>A0A7C4E2V5_CALS0</name>
<dbReference type="Pfam" id="PF00571">
    <property type="entry name" value="CBS"/>
    <property type="match status" value="2"/>
</dbReference>
<evidence type="ECO:0000313" key="5">
    <source>
        <dbReference type="EMBL" id="HGN91041.1"/>
    </source>
</evidence>
<protein>
    <submittedName>
        <fullName evidence="5">CBS domain-containing protein</fullName>
    </submittedName>
</protein>
<evidence type="ECO:0000313" key="4">
    <source>
        <dbReference type="EMBL" id="HGL40999.1"/>
    </source>
</evidence>
<gene>
    <name evidence="5" type="ORF">ENT82_07985</name>
    <name evidence="4" type="ORF">ENU43_04985</name>
</gene>
<dbReference type="EMBL" id="DTAD01000085">
    <property type="protein sequence ID" value="HGN91041.1"/>
    <property type="molecule type" value="Genomic_DNA"/>
</dbReference>